<feature type="region of interest" description="Disordered" evidence="1">
    <location>
        <begin position="412"/>
        <end position="486"/>
    </location>
</feature>
<feature type="compositionally biased region" description="Polar residues" evidence="1">
    <location>
        <begin position="426"/>
        <end position="439"/>
    </location>
</feature>
<dbReference type="AlphaFoldDB" id="L0AW36"/>
<evidence type="ECO:0000313" key="3">
    <source>
        <dbReference type="Proteomes" id="UP000031512"/>
    </source>
</evidence>
<dbReference type="RefSeq" id="XP_004829104.1">
    <property type="nucleotide sequence ID" value="XM_004829047.1"/>
</dbReference>
<evidence type="ECO:0000256" key="1">
    <source>
        <dbReference type="SAM" id="MobiDB-lite"/>
    </source>
</evidence>
<dbReference type="EMBL" id="CP001669">
    <property type="protein sequence ID" value="AFZ79438.1"/>
    <property type="molecule type" value="Genomic_DNA"/>
</dbReference>
<name>L0AW36_THEEQ</name>
<protein>
    <submittedName>
        <fullName evidence="2">Uncharacterized protein</fullName>
    </submittedName>
</protein>
<dbReference type="VEuPathDB" id="PiroplasmaDB:BEWA_022860"/>
<feature type="compositionally biased region" description="Polar residues" evidence="1">
    <location>
        <begin position="321"/>
        <end position="334"/>
    </location>
</feature>
<feature type="region of interest" description="Disordered" evidence="1">
    <location>
        <begin position="313"/>
        <end position="399"/>
    </location>
</feature>
<dbReference type="Proteomes" id="UP000031512">
    <property type="component" value="Chromosome 1"/>
</dbReference>
<keyword evidence="3" id="KW-1185">Reference proteome</keyword>
<reference evidence="2 3" key="1">
    <citation type="journal article" date="2012" name="BMC Genomics">
        <title>Comparative genomic analysis and phylogenetic position of Theileria equi.</title>
        <authorList>
            <person name="Kappmeyer L.S."/>
            <person name="Thiagarajan M."/>
            <person name="Herndon D.R."/>
            <person name="Ramsay J.D."/>
            <person name="Caler E."/>
            <person name="Djikeng A."/>
            <person name="Gillespie J.J."/>
            <person name="Lau A.O."/>
            <person name="Roalson E.H."/>
            <person name="Silva J.C."/>
            <person name="Silva M.G."/>
            <person name="Suarez C.E."/>
            <person name="Ueti M.W."/>
            <person name="Nene V.M."/>
            <person name="Mealey R.H."/>
            <person name="Knowles D.P."/>
            <person name="Brayton K.A."/>
        </authorList>
    </citation>
    <scope>NUCLEOTIDE SEQUENCE [LARGE SCALE GENOMIC DNA]</scope>
    <source>
        <strain evidence="2 3">WA</strain>
    </source>
</reference>
<evidence type="ECO:0000313" key="2">
    <source>
        <dbReference type="EMBL" id="AFZ79438.1"/>
    </source>
</evidence>
<proteinExistence type="predicted"/>
<dbReference type="GeneID" id="15803357"/>
<feature type="compositionally biased region" description="Polar residues" evidence="1">
    <location>
        <begin position="457"/>
        <end position="484"/>
    </location>
</feature>
<feature type="compositionally biased region" description="Basic and acidic residues" evidence="1">
    <location>
        <begin position="361"/>
        <end position="382"/>
    </location>
</feature>
<gene>
    <name evidence="2" type="ORF">BEWA_022860</name>
</gene>
<sequence>MSGGVTIKLLQKPKGESDPPTTYNGDPTGTKKIRVTRHEELSGFYKYTHADNTDPGSPLELENIQDENGNIDISLQGDKKVTSVEAYYWKHENGGSYTPSKLLLIGITISGHPTKYYAKDNSGGTGWIEQLNGDLENVLDQQSCYSNDAVTLDLTKDAYTGQPCCDGHKDSSRITVQDVPVNNNHDHDHKHMGSKNLTVKKYSIKHGQLAAIKLPGEKTRRSITFSGQPFPMKGPVEISALYSGNNKEPVLIYINDKSDTKNSGWYKSGGNADTWTEAPELSDVTPENITECANWNSLVKGLKDSDSGLQECQEHLKKQESQTGEPGSQRSSGSEGVPGNPGALGPKGVKGPGEDESTDLGSRKNPGEKGYKGEAKKDEEKSGTVGASGSGQRSGESGGLFDSFAIAKLVPGGVDTTHSGRPPQQPDGSSDQLTTQAGDPQSEGGAPTAKATLTKVAPSTSATEETPQSPDTTPEDTASASNPVTGAEPAQAEKLIAGPTVAATSLAMSWGSISGISSGTLTGTAATFFAGWKLYNRFKGDPWVIQVYLKDAKEYHIEYA</sequence>
<accession>L0AW36</accession>
<organism evidence="2 3">
    <name type="scientific">Theileria equi strain WA</name>
    <dbReference type="NCBI Taxonomy" id="1537102"/>
    <lineage>
        <taxon>Eukaryota</taxon>
        <taxon>Sar</taxon>
        <taxon>Alveolata</taxon>
        <taxon>Apicomplexa</taxon>
        <taxon>Aconoidasida</taxon>
        <taxon>Piroplasmida</taxon>
        <taxon>Theileriidae</taxon>
        <taxon>Theileria</taxon>
    </lineage>
</organism>
<feature type="region of interest" description="Disordered" evidence="1">
    <location>
        <begin position="1"/>
        <end position="31"/>
    </location>
</feature>
<dbReference type="KEGG" id="beq:BEWA_022860"/>